<accession>A0A1E5LK10</accession>
<dbReference type="AlphaFoldDB" id="A0A1E5LK10"/>
<evidence type="ECO:0000259" key="10">
    <source>
        <dbReference type="Pfam" id="PF02870"/>
    </source>
</evidence>
<evidence type="ECO:0000256" key="1">
    <source>
        <dbReference type="ARBA" id="ARBA00001286"/>
    </source>
</evidence>
<dbReference type="NCBIfam" id="TIGR00589">
    <property type="entry name" value="ogt"/>
    <property type="match status" value="1"/>
</dbReference>
<dbReference type="HAMAP" id="MF_00772">
    <property type="entry name" value="OGT"/>
    <property type="match status" value="1"/>
</dbReference>
<protein>
    <recommendedName>
        <fullName evidence="8">Methylated-DNA--protein-cysteine methyltransferase</fullName>
        <ecNumber evidence="8">2.1.1.63</ecNumber>
    </recommendedName>
    <alternativeName>
        <fullName evidence="8">6-O-methylguanine-DNA methyltransferase</fullName>
        <shortName evidence="8">MGMT</shortName>
    </alternativeName>
    <alternativeName>
        <fullName evidence="8">O-6-methylguanine-DNA-alkyltransferase</fullName>
    </alternativeName>
</protein>
<organism evidence="11 12">
    <name type="scientific">Bacillus solimangrovi</name>
    <dbReference type="NCBI Taxonomy" id="1305675"/>
    <lineage>
        <taxon>Bacteria</taxon>
        <taxon>Bacillati</taxon>
        <taxon>Bacillota</taxon>
        <taxon>Bacilli</taxon>
        <taxon>Bacillales</taxon>
        <taxon>Bacillaceae</taxon>
        <taxon>Bacillus</taxon>
    </lineage>
</organism>
<dbReference type="InterPro" id="IPR001497">
    <property type="entry name" value="MethylDNA_cys_MeTrfase_AS"/>
</dbReference>
<dbReference type="GO" id="GO:0005737">
    <property type="term" value="C:cytoplasm"/>
    <property type="evidence" value="ECO:0007669"/>
    <property type="project" value="UniProtKB-SubCell"/>
</dbReference>
<dbReference type="CDD" id="cd06445">
    <property type="entry name" value="ATase"/>
    <property type="match status" value="1"/>
</dbReference>
<evidence type="ECO:0000256" key="7">
    <source>
        <dbReference type="ARBA" id="ARBA00049348"/>
    </source>
</evidence>
<dbReference type="InterPro" id="IPR008332">
    <property type="entry name" value="MethylG_MeTrfase_N"/>
</dbReference>
<dbReference type="Pfam" id="PF02870">
    <property type="entry name" value="Methyltransf_1N"/>
    <property type="match status" value="1"/>
</dbReference>
<dbReference type="Gene3D" id="3.30.160.70">
    <property type="entry name" value="Methylated DNA-protein cysteine methyltransferase domain"/>
    <property type="match status" value="1"/>
</dbReference>
<dbReference type="InterPro" id="IPR023546">
    <property type="entry name" value="MGMT"/>
</dbReference>
<evidence type="ECO:0000256" key="5">
    <source>
        <dbReference type="ARBA" id="ARBA00022763"/>
    </source>
</evidence>
<feature type="domain" description="Methylguanine DNA methyltransferase ribonuclease-like" evidence="10">
    <location>
        <begin position="9"/>
        <end position="69"/>
    </location>
</feature>
<keyword evidence="6 8" id="KW-0234">DNA repair</keyword>
<comment type="similarity">
    <text evidence="8">Belongs to the MGMT family.</text>
</comment>
<comment type="catalytic activity">
    <reaction evidence="1 8">
        <text>a 4-O-methyl-thymidine in DNA + L-cysteinyl-[protein] = a thymidine in DNA + S-methyl-L-cysteinyl-[protein]</text>
        <dbReference type="Rhea" id="RHEA:53428"/>
        <dbReference type="Rhea" id="RHEA-COMP:10131"/>
        <dbReference type="Rhea" id="RHEA-COMP:10132"/>
        <dbReference type="Rhea" id="RHEA-COMP:13555"/>
        <dbReference type="Rhea" id="RHEA-COMP:13556"/>
        <dbReference type="ChEBI" id="CHEBI:29950"/>
        <dbReference type="ChEBI" id="CHEBI:82612"/>
        <dbReference type="ChEBI" id="CHEBI:137386"/>
        <dbReference type="ChEBI" id="CHEBI:137387"/>
        <dbReference type="EC" id="2.1.1.63"/>
    </reaction>
</comment>
<comment type="catalytic activity">
    <reaction evidence="7 8">
        <text>a 6-O-methyl-2'-deoxyguanosine in DNA + L-cysteinyl-[protein] = S-methyl-L-cysteinyl-[protein] + a 2'-deoxyguanosine in DNA</text>
        <dbReference type="Rhea" id="RHEA:24000"/>
        <dbReference type="Rhea" id="RHEA-COMP:10131"/>
        <dbReference type="Rhea" id="RHEA-COMP:10132"/>
        <dbReference type="Rhea" id="RHEA-COMP:11367"/>
        <dbReference type="Rhea" id="RHEA-COMP:11368"/>
        <dbReference type="ChEBI" id="CHEBI:29950"/>
        <dbReference type="ChEBI" id="CHEBI:82612"/>
        <dbReference type="ChEBI" id="CHEBI:85445"/>
        <dbReference type="ChEBI" id="CHEBI:85448"/>
        <dbReference type="EC" id="2.1.1.63"/>
    </reaction>
</comment>
<comment type="caution">
    <text evidence="11">The sequence shown here is derived from an EMBL/GenBank/DDBJ whole genome shotgun (WGS) entry which is preliminary data.</text>
</comment>
<evidence type="ECO:0000313" key="11">
    <source>
        <dbReference type="EMBL" id="OEH94433.1"/>
    </source>
</evidence>
<evidence type="ECO:0000256" key="4">
    <source>
        <dbReference type="ARBA" id="ARBA00022679"/>
    </source>
</evidence>
<evidence type="ECO:0000256" key="3">
    <source>
        <dbReference type="ARBA" id="ARBA00022603"/>
    </source>
</evidence>
<keyword evidence="5 8" id="KW-0227">DNA damage</keyword>
<evidence type="ECO:0000256" key="6">
    <source>
        <dbReference type="ARBA" id="ARBA00023204"/>
    </source>
</evidence>
<dbReference type="SUPFAM" id="SSF53155">
    <property type="entry name" value="Methylated DNA-protein cysteine methyltransferase domain"/>
    <property type="match status" value="1"/>
</dbReference>
<dbReference type="FunFam" id="1.10.10.10:FF:000337">
    <property type="entry name" value="Methylated-DNA--protein-cysteine methyltransferase"/>
    <property type="match status" value="1"/>
</dbReference>
<feature type="active site" description="Nucleophile; methyl group acceptor" evidence="8">
    <location>
        <position position="127"/>
    </location>
</feature>
<dbReference type="GO" id="GO:0006307">
    <property type="term" value="P:DNA alkylation repair"/>
    <property type="evidence" value="ECO:0007669"/>
    <property type="project" value="UniProtKB-UniRule"/>
</dbReference>
<keyword evidence="2 8" id="KW-0963">Cytoplasm</keyword>
<dbReference type="GO" id="GO:0032259">
    <property type="term" value="P:methylation"/>
    <property type="evidence" value="ECO:0007669"/>
    <property type="project" value="UniProtKB-KW"/>
</dbReference>
<comment type="function">
    <text evidence="8">Involved in the cellular defense against the biological effects of O6-methylguanine (O6-MeG) and O4-methylthymine (O4-MeT) in DNA. Repairs the methylated nucleobase in DNA by stoichiometrically transferring the methyl group to a cysteine residue in the enzyme. This is a suicide reaction: the enzyme is irreversibly inactivated.</text>
</comment>
<evidence type="ECO:0000256" key="2">
    <source>
        <dbReference type="ARBA" id="ARBA00022490"/>
    </source>
</evidence>
<sequence length="168" mass="18997">MNEQHKLDYNSPIGVIEIISTGKAISSIMFTERDKIVNLLNDETPTILKDCYGQLDNYFKGKLFKFTFPYFFEGTDFQQTVWNALIFVPYGKTVSYKDIATSIGNDKAIRAVGNANGKNKLSIVIPCHRIIGSNGNLTGYAGGVWRKEWLLQHENHLLGQNHTMKSTF</sequence>
<evidence type="ECO:0000313" key="12">
    <source>
        <dbReference type="Proteomes" id="UP000095209"/>
    </source>
</evidence>
<keyword evidence="3 8" id="KW-0489">Methyltransferase</keyword>
<gene>
    <name evidence="11" type="ORF">BFG57_08200</name>
</gene>
<dbReference type="EC" id="2.1.1.63" evidence="8"/>
<dbReference type="PANTHER" id="PTHR10815">
    <property type="entry name" value="METHYLATED-DNA--PROTEIN-CYSTEINE METHYLTRANSFERASE"/>
    <property type="match status" value="1"/>
</dbReference>
<dbReference type="GO" id="GO:0003908">
    <property type="term" value="F:methylated-DNA-[protein]-cysteine S-methyltransferase activity"/>
    <property type="evidence" value="ECO:0007669"/>
    <property type="project" value="UniProtKB-UniRule"/>
</dbReference>
<dbReference type="InterPro" id="IPR036631">
    <property type="entry name" value="MGMT_N_sf"/>
</dbReference>
<dbReference type="InterPro" id="IPR036388">
    <property type="entry name" value="WH-like_DNA-bd_sf"/>
</dbReference>
<proteinExistence type="inferred from homology"/>
<dbReference type="STRING" id="1305675.BFG57_08200"/>
<dbReference type="OrthoDB" id="9802228at2"/>
<evidence type="ECO:0000259" key="9">
    <source>
        <dbReference type="Pfam" id="PF01035"/>
    </source>
</evidence>
<dbReference type="Pfam" id="PF01035">
    <property type="entry name" value="DNA_binding_1"/>
    <property type="match status" value="1"/>
</dbReference>
<dbReference type="Gene3D" id="1.10.10.10">
    <property type="entry name" value="Winged helix-like DNA-binding domain superfamily/Winged helix DNA-binding domain"/>
    <property type="match status" value="1"/>
</dbReference>
<comment type="subcellular location">
    <subcellularLocation>
        <location evidence="8">Cytoplasm</location>
    </subcellularLocation>
</comment>
<keyword evidence="12" id="KW-1185">Reference proteome</keyword>
<dbReference type="RefSeq" id="WP_069715580.1">
    <property type="nucleotide sequence ID" value="NZ_MJEH01000002.1"/>
</dbReference>
<reference evidence="11 12" key="1">
    <citation type="submission" date="2016-08" db="EMBL/GenBank/DDBJ databases">
        <title>Genome of Bacillus solimangrovi GH2-4.</title>
        <authorList>
            <person name="Lim S."/>
            <person name="Kim B.-C."/>
        </authorList>
    </citation>
    <scope>NUCLEOTIDE SEQUENCE [LARGE SCALE GENOMIC DNA]</scope>
    <source>
        <strain evidence="11 12">GH2-4</strain>
    </source>
</reference>
<dbReference type="InterPro" id="IPR036217">
    <property type="entry name" value="MethylDNA_cys_MeTrfase_DNAb"/>
</dbReference>
<dbReference type="PROSITE" id="PS00374">
    <property type="entry name" value="MGMT"/>
    <property type="match status" value="1"/>
</dbReference>
<evidence type="ECO:0000256" key="8">
    <source>
        <dbReference type="HAMAP-Rule" id="MF_00772"/>
    </source>
</evidence>
<feature type="domain" description="Methylated-DNA-[protein]-cysteine S-methyltransferase DNA binding" evidence="9">
    <location>
        <begin position="76"/>
        <end position="155"/>
    </location>
</feature>
<dbReference type="Proteomes" id="UP000095209">
    <property type="component" value="Unassembled WGS sequence"/>
</dbReference>
<comment type="miscellaneous">
    <text evidence="8">This enzyme catalyzes only one turnover and therefore is not strictly catalytic. According to one definition, an enzyme is a biocatalyst that acts repeatedly and over many reaction cycles.</text>
</comment>
<dbReference type="SUPFAM" id="SSF46767">
    <property type="entry name" value="Methylated DNA-protein cysteine methyltransferase, C-terminal domain"/>
    <property type="match status" value="1"/>
</dbReference>
<dbReference type="InterPro" id="IPR014048">
    <property type="entry name" value="MethylDNA_cys_MeTrfase_DNA-bd"/>
</dbReference>
<name>A0A1E5LK10_9BACI</name>
<dbReference type="PANTHER" id="PTHR10815:SF13">
    <property type="entry name" value="METHYLATED-DNA--PROTEIN-CYSTEINE METHYLTRANSFERASE"/>
    <property type="match status" value="1"/>
</dbReference>
<dbReference type="EMBL" id="MJEH01000002">
    <property type="protein sequence ID" value="OEH94433.1"/>
    <property type="molecule type" value="Genomic_DNA"/>
</dbReference>
<keyword evidence="4 8" id="KW-0808">Transferase</keyword>